<dbReference type="InterPro" id="IPR051618">
    <property type="entry name" value="Actin-binding_LIM"/>
</dbReference>
<dbReference type="CDD" id="cd09328">
    <property type="entry name" value="LIM2_abLIM"/>
    <property type="match status" value="1"/>
</dbReference>
<feature type="transmembrane region" description="Helical" evidence="6">
    <location>
        <begin position="445"/>
        <end position="472"/>
    </location>
</feature>
<dbReference type="SUPFAM" id="SSF57716">
    <property type="entry name" value="Glucocorticoid receptor-like (DNA-binding domain)"/>
    <property type="match status" value="5"/>
</dbReference>
<evidence type="ECO:0000259" key="7">
    <source>
        <dbReference type="PROSITE" id="PS50023"/>
    </source>
</evidence>
<dbReference type="CDD" id="cd09327">
    <property type="entry name" value="LIM1_abLIM"/>
    <property type="match status" value="1"/>
</dbReference>
<feature type="transmembrane region" description="Helical" evidence="6">
    <location>
        <begin position="673"/>
        <end position="695"/>
    </location>
</feature>
<evidence type="ECO:0000256" key="1">
    <source>
        <dbReference type="ARBA" id="ARBA00022723"/>
    </source>
</evidence>
<feature type="transmembrane region" description="Helical" evidence="6">
    <location>
        <begin position="506"/>
        <end position="533"/>
    </location>
</feature>
<feature type="region of interest" description="Disordered" evidence="5">
    <location>
        <begin position="364"/>
        <end position="409"/>
    </location>
</feature>
<dbReference type="FunFam" id="2.10.110.10:FF:000024">
    <property type="entry name" value="actin-binding LIM protein 1 isoform X1"/>
    <property type="match status" value="1"/>
</dbReference>
<feature type="transmembrane region" description="Helical" evidence="6">
    <location>
        <begin position="736"/>
        <end position="758"/>
    </location>
</feature>
<organism evidence="8 9">
    <name type="scientific">Oncorhynchus mykiss</name>
    <name type="common">Rainbow trout</name>
    <name type="synonym">Salmo gairdneri</name>
    <dbReference type="NCBI Taxonomy" id="8022"/>
    <lineage>
        <taxon>Eukaryota</taxon>
        <taxon>Metazoa</taxon>
        <taxon>Chordata</taxon>
        <taxon>Craniata</taxon>
        <taxon>Vertebrata</taxon>
        <taxon>Euteleostomi</taxon>
        <taxon>Actinopterygii</taxon>
        <taxon>Neopterygii</taxon>
        <taxon>Teleostei</taxon>
        <taxon>Protacanthopterygii</taxon>
        <taxon>Salmoniformes</taxon>
        <taxon>Salmonidae</taxon>
        <taxon>Salmoninae</taxon>
        <taxon>Oncorhynchus</taxon>
    </lineage>
</organism>
<keyword evidence="6" id="KW-0472">Membrane</keyword>
<feature type="domain" description="LIM zinc-binding" evidence="7">
    <location>
        <begin position="87"/>
        <end position="147"/>
    </location>
</feature>
<feature type="transmembrane region" description="Helical" evidence="6">
    <location>
        <begin position="764"/>
        <end position="787"/>
    </location>
</feature>
<feature type="region of interest" description="Disordered" evidence="5">
    <location>
        <begin position="1"/>
        <end position="22"/>
    </location>
</feature>
<evidence type="ECO:0000256" key="5">
    <source>
        <dbReference type="SAM" id="MobiDB-lite"/>
    </source>
</evidence>
<dbReference type="InterPro" id="IPR001781">
    <property type="entry name" value="Znf_LIM"/>
</dbReference>
<reference evidence="8" key="1">
    <citation type="submission" date="2020-07" db="EMBL/GenBank/DDBJ databases">
        <title>A long reads based de novo assembly of the rainbow trout Arlee double haploid line genome.</title>
        <authorList>
            <person name="Gao G."/>
            <person name="Palti Y."/>
        </authorList>
    </citation>
    <scope>NUCLEOTIDE SEQUENCE [LARGE SCALE GENOMIC DNA]</scope>
</reference>
<feature type="transmembrane region" description="Helical" evidence="6">
    <location>
        <begin position="597"/>
        <end position="627"/>
    </location>
</feature>
<sequence>MNSNAGPYRHSAYGSSPSGNSGRGAVTIHCLRCREVCKGEVVRVQNVHFHVKCFTCQVCGCDLARSGFFQKGREYICTEDYQRLYGTKCDSCGDFITGEVVSALGRTYHPKCFVCSMCRKPFPIGDRVTFCGKKCVCQQCSHSLVSNAPVKIHGPSHCAGCKEEIKHGQSLLALEKQWHVSCFKCQTCGTVLTGEYISKDGIPYCETDYHTQFGIQCVTCNRYISGRVLEAGGKHYHPTCARCARCLMIFTEGEEMYLTGCEVWHPVCKQAARLEKKLRFRRTSEASVSPPGSSIGSPSRIICAKVENEVLSYKDLAALPKIKTICDVQRPDLIPCESYHRYSSDDRLERYSYGEDVYDRVELRQRRSSSPGFNDSPTYSRQGMSPTVSTSCSPQHRFRPGTESGRSSLSYSQLDTRSSMSTTHQAPKHFHVPGRPLVFLSLTPILPILLLLPLPILPILFLLILLPLILLLTNLLLPFLFLPIIFLLLPILFLFLPILFLLLPILLLLVLFLLLLPILFLLLPILLPLILLLTNLLLPLPILPILFLLLPILLPLILLLTNLLLPFLFLPILFLLLPILLLLVLFLLLLPFLFLPILFLLLPILLLLVLFLLLLPILLLLVLFLLLLPFLFLPILFLLLPILLLLVLFLLLLPILLLLVLFLLLLPFLFLPILFLLLPILLLLVLFLLLLPFLFLPILFLLLPILLLLVLFLLLLPILLLLVLFLLLLPFLFLPILFLLLPILLLLVLFLLLLPFLFLPILFLLLPILLLLVLFLLLLPFLFLPILFLLLPILLLLVLFLLLLPILLLLVLFLLLLPFLFLPILFLLLPILLLLVLFLLLLPILFLLLPILLLLVLFLLLLPILFLLLPILLPILFLLLPILPILFLPILLLVLLSSTEVRPKRFSKVPMWGHLTPY</sequence>
<dbReference type="GeneTree" id="ENSGT00950000182850"/>
<feature type="transmembrane region" description="Helical" evidence="6">
    <location>
        <begin position="479"/>
        <end position="500"/>
    </location>
</feature>
<feature type="transmembrane region" description="Helical" evidence="6">
    <location>
        <begin position="567"/>
        <end position="590"/>
    </location>
</feature>
<dbReference type="AlphaFoldDB" id="A0A8K9XPG1"/>
<keyword evidence="2 4" id="KW-0862">Zinc</keyword>
<keyword evidence="6" id="KW-0812">Transmembrane</keyword>
<dbReference type="FunFam" id="2.10.110.10:FF:000007">
    <property type="entry name" value="actin-binding LIM protein 1 isoform X1"/>
    <property type="match status" value="1"/>
</dbReference>
<feature type="domain" description="LIM zinc-binding" evidence="7">
    <location>
        <begin position="156"/>
        <end position="215"/>
    </location>
</feature>
<evidence type="ECO:0000256" key="2">
    <source>
        <dbReference type="ARBA" id="ARBA00022833"/>
    </source>
</evidence>
<dbReference type="InterPro" id="IPR032402">
    <property type="entry name" value="AbLIM_anchor"/>
</dbReference>
<keyword evidence="6" id="KW-1133">Transmembrane helix</keyword>
<feature type="transmembrane region" description="Helical" evidence="6">
    <location>
        <begin position="540"/>
        <end position="561"/>
    </location>
</feature>
<dbReference type="CDD" id="cd09329">
    <property type="entry name" value="LIM3_abLIM"/>
    <property type="match status" value="1"/>
</dbReference>
<dbReference type="PROSITE" id="PS00478">
    <property type="entry name" value="LIM_DOMAIN_1"/>
    <property type="match status" value="3"/>
</dbReference>
<feature type="transmembrane region" description="Helical" evidence="6">
    <location>
        <begin position="820"/>
        <end position="840"/>
    </location>
</feature>
<keyword evidence="3 4" id="KW-0440">LIM domain</keyword>
<keyword evidence="1 4" id="KW-0479">Metal-binding</keyword>
<dbReference type="Pfam" id="PF16182">
    <property type="entry name" value="AbLIM_anchor"/>
    <property type="match status" value="1"/>
</dbReference>
<feature type="transmembrane region" description="Helical" evidence="6">
    <location>
        <begin position="701"/>
        <end position="729"/>
    </location>
</feature>
<dbReference type="SMART" id="SM00132">
    <property type="entry name" value="LIM"/>
    <property type="match status" value="4"/>
</dbReference>
<accession>A0A8K9XPG1</accession>
<dbReference type="GO" id="GO:0030032">
    <property type="term" value="P:lamellipodium assembly"/>
    <property type="evidence" value="ECO:0007669"/>
    <property type="project" value="TreeGrafter"/>
</dbReference>
<reference evidence="8" key="3">
    <citation type="submission" date="2025-09" db="UniProtKB">
        <authorList>
            <consortium name="Ensembl"/>
        </authorList>
    </citation>
    <scope>IDENTIFICATION</scope>
</reference>
<protein>
    <submittedName>
        <fullName evidence="8">Actin binding LIM protein family member 3</fullName>
    </submittedName>
</protein>
<dbReference type="Gene3D" id="2.10.110.10">
    <property type="entry name" value="Cysteine Rich Protein"/>
    <property type="match status" value="4"/>
</dbReference>
<dbReference type="PROSITE" id="PS50023">
    <property type="entry name" value="LIM_DOMAIN_2"/>
    <property type="match status" value="3"/>
</dbReference>
<dbReference type="PANTHER" id="PTHR24213:SF0">
    <property type="entry name" value="ACTIN-BINDING LIM PROTEIN 3"/>
    <property type="match status" value="1"/>
</dbReference>
<dbReference type="CDD" id="cd09330">
    <property type="entry name" value="LIM4_abLIM"/>
    <property type="match status" value="1"/>
</dbReference>
<keyword evidence="9" id="KW-1185">Reference proteome</keyword>
<dbReference type="PANTHER" id="PTHR24213">
    <property type="entry name" value="ACTIN-BINDING LIM PROTEIN"/>
    <property type="match status" value="1"/>
</dbReference>
<evidence type="ECO:0000256" key="3">
    <source>
        <dbReference type="ARBA" id="ARBA00023038"/>
    </source>
</evidence>
<feature type="transmembrane region" description="Helical" evidence="6">
    <location>
        <begin position="633"/>
        <end position="666"/>
    </location>
</feature>
<feature type="transmembrane region" description="Helical" evidence="6">
    <location>
        <begin position="847"/>
        <end position="869"/>
    </location>
</feature>
<dbReference type="Proteomes" id="UP000694395">
    <property type="component" value="Chromosome 10"/>
</dbReference>
<proteinExistence type="predicted"/>
<evidence type="ECO:0000313" key="9">
    <source>
        <dbReference type="Proteomes" id="UP000694395"/>
    </source>
</evidence>
<feature type="transmembrane region" description="Helical" evidence="6">
    <location>
        <begin position="794"/>
        <end position="814"/>
    </location>
</feature>
<feature type="transmembrane region" description="Helical" evidence="6">
    <location>
        <begin position="875"/>
        <end position="896"/>
    </location>
</feature>
<dbReference type="Ensembl" id="ENSOMYT00000148540.1">
    <property type="protein sequence ID" value="ENSOMYP00000135541.1"/>
    <property type="gene ID" value="ENSOMYG00000065012.1"/>
</dbReference>
<name>A0A8K9XPG1_ONCMY</name>
<evidence type="ECO:0000256" key="6">
    <source>
        <dbReference type="SAM" id="Phobius"/>
    </source>
</evidence>
<dbReference type="GO" id="GO:0060271">
    <property type="term" value="P:cilium assembly"/>
    <property type="evidence" value="ECO:0007669"/>
    <property type="project" value="TreeGrafter"/>
</dbReference>
<dbReference type="FunFam" id="2.10.110.10:FF:000003">
    <property type="entry name" value="actin-binding LIM protein 1 isoform X1"/>
    <property type="match status" value="1"/>
</dbReference>
<evidence type="ECO:0000256" key="4">
    <source>
        <dbReference type="PROSITE-ProRule" id="PRU00125"/>
    </source>
</evidence>
<dbReference type="GO" id="GO:0046872">
    <property type="term" value="F:metal ion binding"/>
    <property type="evidence" value="ECO:0007669"/>
    <property type="project" value="UniProtKB-KW"/>
</dbReference>
<evidence type="ECO:0000313" key="8">
    <source>
        <dbReference type="Ensembl" id="ENSOMYP00000135541.1"/>
    </source>
</evidence>
<dbReference type="Pfam" id="PF00412">
    <property type="entry name" value="LIM"/>
    <property type="match status" value="4"/>
</dbReference>
<dbReference type="GO" id="GO:0001725">
    <property type="term" value="C:stress fiber"/>
    <property type="evidence" value="ECO:0007669"/>
    <property type="project" value="TreeGrafter"/>
</dbReference>
<feature type="domain" description="LIM zinc-binding" evidence="7">
    <location>
        <begin position="28"/>
        <end position="86"/>
    </location>
</feature>
<dbReference type="FunFam" id="2.10.110.10:FF:000004">
    <property type="entry name" value="actin-binding LIM protein 1 isoform X1"/>
    <property type="match status" value="1"/>
</dbReference>
<dbReference type="GO" id="GO:0051015">
    <property type="term" value="F:actin filament binding"/>
    <property type="evidence" value="ECO:0007669"/>
    <property type="project" value="TreeGrafter"/>
</dbReference>
<feature type="compositionally biased region" description="Polar residues" evidence="5">
    <location>
        <begin position="368"/>
        <end position="394"/>
    </location>
</feature>
<reference evidence="8" key="2">
    <citation type="submission" date="2025-08" db="UniProtKB">
        <authorList>
            <consortium name="Ensembl"/>
        </authorList>
    </citation>
    <scope>IDENTIFICATION</scope>
</reference>